<dbReference type="RefSeq" id="WP_286677826.1">
    <property type="nucleotide sequence ID" value="NZ_MNXI01000038.1"/>
</dbReference>
<dbReference type="Gene3D" id="1.10.10.10">
    <property type="entry name" value="Winged helix-like DNA-binding domain superfamily/Winged helix DNA-binding domain"/>
    <property type="match status" value="1"/>
</dbReference>
<dbReference type="InterPro" id="IPR036390">
    <property type="entry name" value="WH_DNA-bd_sf"/>
</dbReference>
<dbReference type="PROSITE" id="PS50995">
    <property type="entry name" value="HTH_MARR_2"/>
    <property type="match status" value="1"/>
</dbReference>
<dbReference type="SMART" id="SM00347">
    <property type="entry name" value="HTH_MARR"/>
    <property type="match status" value="1"/>
</dbReference>
<dbReference type="AlphaFoldDB" id="A0A2M7T6B0"/>
<organism evidence="5 6">
    <name type="scientific">Candidatus Aquicultor secundus</name>
    <dbReference type="NCBI Taxonomy" id="1973895"/>
    <lineage>
        <taxon>Bacteria</taxon>
        <taxon>Bacillati</taxon>
        <taxon>Actinomycetota</taxon>
        <taxon>Candidatus Aquicultoria</taxon>
        <taxon>Candidatus Aquicultorales</taxon>
        <taxon>Candidatus Aquicultoraceae</taxon>
        <taxon>Candidatus Aquicultor</taxon>
    </lineage>
</organism>
<dbReference type="InterPro" id="IPR000835">
    <property type="entry name" value="HTH_MarR-typ"/>
</dbReference>
<reference evidence="6" key="1">
    <citation type="submission" date="2017-09" db="EMBL/GenBank/DDBJ databases">
        <title>Depth-based differentiation of microbial function through sediment-hosted aquifers and enrichment of novel symbionts in the deep terrestrial subsurface.</title>
        <authorList>
            <person name="Probst A.J."/>
            <person name="Ladd B."/>
            <person name="Jarett J.K."/>
            <person name="Geller-Mcgrath D.E."/>
            <person name="Sieber C.M.K."/>
            <person name="Emerson J.B."/>
            <person name="Anantharaman K."/>
            <person name="Thomas B.C."/>
            <person name="Malmstrom R."/>
            <person name="Stieglmeier M."/>
            <person name="Klingl A."/>
            <person name="Woyke T."/>
            <person name="Ryan C.M."/>
            <person name="Banfield J.F."/>
        </authorList>
    </citation>
    <scope>NUCLEOTIDE SEQUENCE [LARGE SCALE GENOMIC DNA]</scope>
</reference>
<evidence type="ECO:0000313" key="5">
    <source>
        <dbReference type="EMBL" id="PIZ35411.1"/>
    </source>
</evidence>
<accession>A0A2M7T6B0</accession>
<dbReference type="PRINTS" id="PR00598">
    <property type="entry name" value="HTHMARR"/>
</dbReference>
<evidence type="ECO:0000256" key="2">
    <source>
        <dbReference type="ARBA" id="ARBA00023125"/>
    </source>
</evidence>
<dbReference type="Pfam" id="PF01047">
    <property type="entry name" value="MarR"/>
    <property type="match status" value="1"/>
</dbReference>
<keyword evidence="1" id="KW-0805">Transcription regulation</keyword>
<dbReference type="GO" id="GO:0003700">
    <property type="term" value="F:DNA-binding transcription factor activity"/>
    <property type="evidence" value="ECO:0007669"/>
    <property type="project" value="InterPro"/>
</dbReference>
<proteinExistence type="predicted"/>
<evidence type="ECO:0000259" key="4">
    <source>
        <dbReference type="PROSITE" id="PS50995"/>
    </source>
</evidence>
<sequence length="149" mass="16942">MDKEQITERARELQSAMNMFRRTNFITKDNSGLRHSEKYFMWLLATLNKGAPVMPSEAAKELNVTLAAITHYINSLEKQGYVTRSSSPEDRRVVFVSLSDKGAEMVAAMREKHSEKIYGLVEYLGDKDSSELIALMTKISKYVKKKSDA</sequence>
<dbReference type="PANTHER" id="PTHR42756:SF1">
    <property type="entry name" value="TRANSCRIPTIONAL REPRESSOR OF EMRAB OPERON"/>
    <property type="match status" value="1"/>
</dbReference>
<protein>
    <recommendedName>
        <fullName evidence="4">HTH marR-type domain-containing protein</fullName>
    </recommendedName>
</protein>
<dbReference type="SUPFAM" id="SSF46785">
    <property type="entry name" value="Winged helix' DNA-binding domain"/>
    <property type="match status" value="1"/>
</dbReference>
<feature type="domain" description="HTH marR-type" evidence="4">
    <location>
        <begin position="3"/>
        <end position="141"/>
    </location>
</feature>
<evidence type="ECO:0000256" key="1">
    <source>
        <dbReference type="ARBA" id="ARBA00023015"/>
    </source>
</evidence>
<dbReference type="PANTHER" id="PTHR42756">
    <property type="entry name" value="TRANSCRIPTIONAL REGULATOR, MARR"/>
    <property type="match status" value="1"/>
</dbReference>
<keyword evidence="3" id="KW-0804">Transcription</keyword>
<dbReference type="Proteomes" id="UP000230956">
    <property type="component" value="Unassembled WGS sequence"/>
</dbReference>
<dbReference type="InterPro" id="IPR036388">
    <property type="entry name" value="WH-like_DNA-bd_sf"/>
</dbReference>
<name>A0A2M7T6B0_9ACTN</name>
<comment type="caution">
    <text evidence="5">The sequence shown here is derived from an EMBL/GenBank/DDBJ whole genome shotgun (WGS) entry which is preliminary data.</text>
</comment>
<gene>
    <name evidence="5" type="ORF">COY37_10465</name>
</gene>
<dbReference type="EMBL" id="PFNG01000242">
    <property type="protein sequence ID" value="PIZ35411.1"/>
    <property type="molecule type" value="Genomic_DNA"/>
</dbReference>
<dbReference type="GO" id="GO:0003677">
    <property type="term" value="F:DNA binding"/>
    <property type="evidence" value="ECO:0007669"/>
    <property type="project" value="UniProtKB-KW"/>
</dbReference>
<keyword evidence="2" id="KW-0238">DNA-binding</keyword>
<evidence type="ECO:0000313" key="6">
    <source>
        <dbReference type="Proteomes" id="UP000230956"/>
    </source>
</evidence>
<evidence type="ECO:0000256" key="3">
    <source>
        <dbReference type="ARBA" id="ARBA00023163"/>
    </source>
</evidence>